<gene>
    <name evidence="1" type="ORF">PCANC_11860</name>
</gene>
<evidence type="ECO:0000313" key="1">
    <source>
        <dbReference type="EMBL" id="PLW17068.1"/>
    </source>
</evidence>
<dbReference type="Proteomes" id="UP000235388">
    <property type="component" value="Unassembled WGS sequence"/>
</dbReference>
<reference evidence="1 2" key="1">
    <citation type="submission" date="2017-11" db="EMBL/GenBank/DDBJ databases">
        <title>De novo assembly and phasing of dikaryotic genomes from two isolates of Puccinia coronata f. sp. avenae, the causal agent of oat crown rust.</title>
        <authorList>
            <person name="Miller M.E."/>
            <person name="Zhang Y."/>
            <person name="Omidvar V."/>
            <person name="Sperschneider J."/>
            <person name="Schwessinger B."/>
            <person name="Raley C."/>
            <person name="Palmer J.M."/>
            <person name="Garnica D."/>
            <person name="Upadhyaya N."/>
            <person name="Rathjen J."/>
            <person name="Taylor J.M."/>
            <person name="Park R.F."/>
            <person name="Dodds P.N."/>
            <person name="Hirsch C.D."/>
            <person name="Kianian S.F."/>
            <person name="Figueroa M."/>
        </authorList>
    </citation>
    <scope>NUCLEOTIDE SEQUENCE [LARGE SCALE GENOMIC DNA]</scope>
    <source>
        <strain evidence="1">12NC29</strain>
    </source>
</reference>
<dbReference type="AlphaFoldDB" id="A0A2N5SUZ2"/>
<accession>A0A2N5SUZ2</accession>
<dbReference type="EMBL" id="PGCJ01000857">
    <property type="protein sequence ID" value="PLW17068.1"/>
    <property type="molecule type" value="Genomic_DNA"/>
</dbReference>
<proteinExistence type="predicted"/>
<organism evidence="1 2">
    <name type="scientific">Puccinia coronata f. sp. avenae</name>
    <dbReference type="NCBI Taxonomy" id="200324"/>
    <lineage>
        <taxon>Eukaryota</taxon>
        <taxon>Fungi</taxon>
        <taxon>Dikarya</taxon>
        <taxon>Basidiomycota</taxon>
        <taxon>Pucciniomycotina</taxon>
        <taxon>Pucciniomycetes</taxon>
        <taxon>Pucciniales</taxon>
        <taxon>Pucciniaceae</taxon>
        <taxon>Puccinia</taxon>
    </lineage>
</organism>
<protein>
    <submittedName>
        <fullName evidence="1">Uncharacterized protein</fullName>
    </submittedName>
</protein>
<evidence type="ECO:0000313" key="2">
    <source>
        <dbReference type="Proteomes" id="UP000235388"/>
    </source>
</evidence>
<keyword evidence="2" id="KW-1185">Reference proteome</keyword>
<comment type="caution">
    <text evidence="1">The sequence shown here is derived from an EMBL/GenBank/DDBJ whole genome shotgun (WGS) entry which is preliminary data.</text>
</comment>
<name>A0A2N5SUZ2_9BASI</name>
<sequence length="131" mass="14843">MVYFTILSGVARLAFHSYGNIFQLLAFTAREGRYYSFQKAAYELRGIPVRAKFRPRPGSSFGAVFPVSSWDETKFESSLLLAGARRIHVVYLILIIVALRRIDLSFPYSPRNELSVLAGCLQARLTDEAYN</sequence>